<dbReference type="EMBL" id="JBJKFK010002042">
    <property type="protein sequence ID" value="KAL3311740.1"/>
    <property type="molecule type" value="Genomic_DNA"/>
</dbReference>
<dbReference type="InterPro" id="IPR001478">
    <property type="entry name" value="PDZ"/>
</dbReference>
<dbReference type="CDD" id="cd00136">
    <property type="entry name" value="PDZ_canonical"/>
    <property type="match status" value="1"/>
</dbReference>
<dbReference type="SMART" id="SM00228">
    <property type="entry name" value="PDZ"/>
    <property type="match status" value="1"/>
</dbReference>
<dbReference type="Pfam" id="PF00595">
    <property type="entry name" value="PDZ"/>
    <property type="match status" value="1"/>
</dbReference>
<organism evidence="2 3">
    <name type="scientific">Cichlidogyrus casuarinus</name>
    <dbReference type="NCBI Taxonomy" id="1844966"/>
    <lineage>
        <taxon>Eukaryota</taxon>
        <taxon>Metazoa</taxon>
        <taxon>Spiralia</taxon>
        <taxon>Lophotrochozoa</taxon>
        <taxon>Platyhelminthes</taxon>
        <taxon>Monogenea</taxon>
        <taxon>Monopisthocotylea</taxon>
        <taxon>Dactylogyridea</taxon>
        <taxon>Ancyrocephalidae</taxon>
        <taxon>Cichlidogyrus</taxon>
    </lineage>
</organism>
<sequence>MRSDEQYLQIRILTSDREQTQVHIKTSTSPYFEYLMQKLSRGRVIKNWLFIPPCSDPEQQFGPLEDSKVRVKWMQQMMELFDETPRGVRSSLMEIILKRQLQENDTLGIILSAISNGRRGYFVEELVQGKWAKNDGQLLEGDEILAINGRMLEAPSESLKIDYKALKKLMQTQTEITLTVRRWSSQSDFDKGGKHRLAVPSSPRIRELHWNEHMFLAPRTYRNNSQSRAVPKENDSHEQLHLIDLKFDATRHSEGSFQEGANRFGFSIVHQKSPHGEWEALVGGPLLQGKQTGQRFII</sequence>
<comment type="caution">
    <text evidence="2">The sequence shown here is derived from an EMBL/GenBank/DDBJ whole genome shotgun (WGS) entry which is preliminary data.</text>
</comment>
<accession>A0ABD2PX10</accession>
<feature type="domain" description="PDZ" evidence="1">
    <location>
        <begin position="94"/>
        <end position="184"/>
    </location>
</feature>
<evidence type="ECO:0000313" key="3">
    <source>
        <dbReference type="Proteomes" id="UP001626550"/>
    </source>
</evidence>
<reference evidence="2 3" key="1">
    <citation type="submission" date="2024-11" db="EMBL/GenBank/DDBJ databases">
        <title>Adaptive evolution of stress response genes in parasites aligns with host niche diversity.</title>
        <authorList>
            <person name="Hahn C."/>
            <person name="Resl P."/>
        </authorList>
    </citation>
    <scope>NUCLEOTIDE SEQUENCE [LARGE SCALE GENOMIC DNA]</scope>
    <source>
        <strain evidence="2">EGGRZ-B1_66</strain>
        <tissue evidence="2">Body</tissue>
    </source>
</reference>
<evidence type="ECO:0000259" key="1">
    <source>
        <dbReference type="PROSITE" id="PS50106"/>
    </source>
</evidence>
<dbReference type="InterPro" id="IPR036034">
    <property type="entry name" value="PDZ_sf"/>
</dbReference>
<dbReference type="AlphaFoldDB" id="A0ABD2PX10"/>
<gene>
    <name evidence="2" type="ORF">Ciccas_009677</name>
</gene>
<dbReference type="SUPFAM" id="SSF50156">
    <property type="entry name" value="PDZ domain-like"/>
    <property type="match status" value="1"/>
</dbReference>
<evidence type="ECO:0000313" key="2">
    <source>
        <dbReference type="EMBL" id="KAL3311740.1"/>
    </source>
</evidence>
<dbReference type="Gene3D" id="2.30.42.10">
    <property type="match status" value="1"/>
</dbReference>
<dbReference type="PROSITE" id="PS50106">
    <property type="entry name" value="PDZ"/>
    <property type="match status" value="1"/>
</dbReference>
<protein>
    <recommendedName>
        <fullName evidence="1">PDZ domain-containing protein</fullName>
    </recommendedName>
</protein>
<keyword evidence="3" id="KW-1185">Reference proteome</keyword>
<dbReference type="Proteomes" id="UP001626550">
    <property type="component" value="Unassembled WGS sequence"/>
</dbReference>
<name>A0ABD2PX10_9PLAT</name>
<proteinExistence type="predicted"/>